<sequence length="248" mass="26930">MPPAIPKLVVRFLGNLYANKASQSDKSTAEWVVRAKYYIPACTSDLLSRSHIGMSYLCETAQLTTHDYLSTLRHPTAPATLTPTATTIRARRRVHPSHQTTPSPRSTLASSTVTAPLCTPIHDDDDDGASLGLVIPSIVFTRPPTPSASPARPSTALVSPSTNRTPTSKTLQALHTPSPLTSRPPALRLLIFSLAAQYASHEPSSRPADDASHPEHNLASRSRLIPNPRPVQRGDLFSSRRRRTAVEK</sequence>
<feature type="compositionally biased region" description="Polar residues" evidence="1">
    <location>
        <begin position="97"/>
        <end position="112"/>
    </location>
</feature>
<evidence type="ECO:0000313" key="2">
    <source>
        <dbReference type="EMBL" id="KII82705.1"/>
    </source>
</evidence>
<feature type="region of interest" description="Disordered" evidence="1">
    <location>
        <begin position="92"/>
        <end position="112"/>
    </location>
</feature>
<feature type="compositionally biased region" description="Basic and acidic residues" evidence="1">
    <location>
        <begin position="203"/>
        <end position="218"/>
    </location>
</feature>
<feature type="region of interest" description="Disordered" evidence="1">
    <location>
        <begin position="142"/>
        <end position="182"/>
    </location>
</feature>
<evidence type="ECO:0000256" key="1">
    <source>
        <dbReference type="SAM" id="MobiDB-lite"/>
    </source>
</evidence>
<dbReference type="EMBL" id="KN832743">
    <property type="protein sequence ID" value="KII82705.1"/>
    <property type="molecule type" value="Genomic_DNA"/>
</dbReference>
<dbReference type="AlphaFoldDB" id="A0A0C9SV06"/>
<feature type="compositionally biased region" description="Polar residues" evidence="1">
    <location>
        <begin position="157"/>
        <end position="181"/>
    </location>
</feature>
<organism evidence="2 3">
    <name type="scientific">Plicaturopsis crispa FD-325 SS-3</name>
    <dbReference type="NCBI Taxonomy" id="944288"/>
    <lineage>
        <taxon>Eukaryota</taxon>
        <taxon>Fungi</taxon>
        <taxon>Dikarya</taxon>
        <taxon>Basidiomycota</taxon>
        <taxon>Agaricomycotina</taxon>
        <taxon>Agaricomycetes</taxon>
        <taxon>Agaricomycetidae</taxon>
        <taxon>Amylocorticiales</taxon>
        <taxon>Amylocorticiaceae</taxon>
        <taxon>Plicatura</taxon>
        <taxon>Plicaturopsis crispa</taxon>
    </lineage>
</organism>
<proteinExistence type="predicted"/>
<feature type="region of interest" description="Disordered" evidence="1">
    <location>
        <begin position="201"/>
        <end position="248"/>
    </location>
</feature>
<keyword evidence="3" id="KW-1185">Reference proteome</keyword>
<dbReference type="HOGENOM" id="CLU_1120524_0_0_1"/>
<accession>A0A0C9SV06</accession>
<gene>
    <name evidence="2" type="ORF">PLICRDRAFT_181139</name>
</gene>
<name>A0A0C9SV06_PLICR</name>
<protein>
    <submittedName>
        <fullName evidence="2">Uncharacterized protein</fullName>
    </submittedName>
</protein>
<feature type="compositionally biased region" description="Basic residues" evidence="1">
    <location>
        <begin position="239"/>
        <end position="248"/>
    </location>
</feature>
<reference evidence="2 3" key="1">
    <citation type="submission" date="2014-06" db="EMBL/GenBank/DDBJ databases">
        <title>Evolutionary Origins and Diversification of the Mycorrhizal Mutualists.</title>
        <authorList>
            <consortium name="DOE Joint Genome Institute"/>
            <consortium name="Mycorrhizal Genomics Consortium"/>
            <person name="Kohler A."/>
            <person name="Kuo A."/>
            <person name="Nagy L.G."/>
            <person name="Floudas D."/>
            <person name="Copeland A."/>
            <person name="Barry K.W."/>
            <person name="Cichocki N."/>
            <person name="Veneault-Fourrey C."/>
            <person name="LaButti K."/>
            <person name="Lindquist E.A."/>
            <person name="Lipzen A."/>
            <person name="Lundell T."/>
            <person name="Morin E."/>
            <person name="Murat C."/>
            <person name="Riley R."/>
            <person name="Ohm R."/>
            <person name="Sun H."/>
            <person name="Tunlid A."/>
            <person name="Henrissat B."/>
            <person name="Grigoriev I.V."/>
            <person name="Hibbett D.S."/>
            <person name="Martin F."/>
        </authorList>
    </citation>
    <scope>NUCLEOTIDE SEQUENCE [LARGE SCALE GENOMIC DNA]</scope>
    <source>
        <strain evidence="2 3">FD-325 SS-3</strain>
    </source>
</reference>
<evidence type="ECO:0000313" key="3">
    <source>
        <dbReference type="Proteomes" id="UP000053263"/>
    </source>
</evidence>
<dbReference type="Proteomes" id="UP000053263">
    <property type="component" value="Unassembled WGS sequence"/>
</dbReference>